<evidence type="ECO:0000313" key="5">
    <source>
        <dbReference type="EMBL" id="GEO11793.1"/>
    </source>
</evidence>
<evidence type="ECO:0000256" key="2">
    <source>
        <dbReference type="ARBA" id="ARBA00022759"/>
    </source>
</evidence>
<dbReference type="Proteomes" id="UP000321513">
    <property type="component" value="Unassembled WGS sequence"/>
</dbReference>
<evidence type="ECO:0000256" key="1">
    <source>
        <dbReference type="ARBA" id="ARBA00022722"/>
    </source>
</evidence>
<protein>
    <recommendedName>
        <fullName evidence="4">TNase-like domain-containing protein</fullName>
    </recommendedName>
</protein>
<evidence type="ECO:0000259" key="4">
    <source>
        <dbReference type="PROSITE" id="PS50830"/>
    </source>
</evidence>
<dbReference type="PANTHER" id="PTHR12302:SF3">
    <property type="entry name" value="SERINE_THREONINE-PROTEIN KINASE 31"/>
    <property type="match status" value="1"/>
</dbReference>
<name>A0A512BIL3_9BACT</name>
<accession>A0A512BIL3</accession>
<dbReference type="PANTHER" id="PTHR12302">
    <property type="entry name" value="EBNA2 BINDING PROTEIN P100"/>
    <property type="match status" value="1"/>
</dbReference>
<dbReference type="Gene3D" id="2.40.50.90">
    <property type="match status" value="1"/>
</dbReference>
<keyword evidence="3" id="KW-0378">Hydrolase</keyword>
<dbReference type="EMBL" id="BJYT01000029">
    <property type="protein sequence ID" value="GEO11793.1"/>
    <property type="molecule type" value="Genomic_DNA"/>
</dbReference>
<keyword evidence="1" id="KW-0540">Nuclease</keyword>
<dbReference type="SUPFAM" id="SSF50199">
    <property type="entry name" value="Staphylococcal nuclease"/>
    <property type="match status" value="1"/>
</dbReference>
<dbReference type="GO" id="GO:0005737">
    <property type="term" value="C:cytoplasm"/>
    <property type="evidence" value="ECO:0007669"/>
    <property type="project" value="TreeGrafter"/>
</dbReference>
<feature type="domain" description="TNase-like" evidence="4">
    <location>
        <begin position="9"/>
        <end position="130"/>
    </location>
</feature>
<dbReference type="RefSeq" id="WP_170234236.1">
    <property type="nucleotide sequence ID" value="NZ_BJYT01000029.1"/>
</dbReference>
<evidence type="ECO:0000256" key="3">
    <source>
        <dbReference type="ARBA" id="ARBA00022801"/>
    </source>
</evidence>
<dbReference type="GO" id="GO:0004519">
    <property type="term" value="F:endonuclease activity"/>
    <property type="evidence" value="ECO:0007669"/>
    <property type="project" value="UniProtKB-KW"/>
</dbReference>
<dbReference type="AlphaFoldDB" id="A0A512BIL3"/>
<keyword evidence="6" id="KW-1185">Reference proteome</keyword>
<dbReference type="SMART" id="SM00318">
    <property type="entry name" value="SNc"/>
    <property type="match status" value="1"/>
</dbReference>
<reference evidence="5 6" key="1">
    <citation type="submission" date="2019-07" db="EMBL/GenBank/DDBJ databases">
        <title>Whole genome shotgun sequence of Segetibacter aerophilus NBRC 106135.</title>
        <authorList>
            <person name="Hosoyama A."/>
            <person name="Uohara A."/>
            <person name="Ohji S."/>
            <person name="Ichikawa N."/>
        </authorList>
    </citation>
    <scope>NUCLEOTIDE SEQUENCE [LARGE SCALE GENOMIC DNA]</scope>
    <source>
        <strain evidence="5 6">NBRC 106135</strain>
    </source>
</reference>
<dbReference type="InterPro" id="IPR035437">
    <property type="entry name" value="SNase_OB-fold_sf"/>
</dbReference>
<sequence>MESRYKSGDTISGKVVRIIDGDTFTLLTADQKQEKIRLYGIDCPERKQPFGTVAKERLSELVFGKSVHVEFKTYDRWKRIVGVVFYEKENINESVLKCGLAWHFTKYDDNSKWRDMEKSARQKKIGLWADAKPVPPWEWRNQK</sequence>
<evidence type="ECO:0000313" key="6">
    <source>
        <dbReference type="Proteomes" id="UP000321513"/>
    </source>
</evidence>
<dbReference type="PROSITE" id="PS50830">
    <property type="entry name" value="TNASE_3"/>
    <property type="match status" value="1"/>
</dbReference>
<keyword evidence="2" id="KW-0255">Endonuclease</keyword>
<dbReference type="GO" id="GO:0016787">
    <property type="term" value="F:hydrolase activity"/>
    <property type="evidence" value="ECO:0007669"/>
    <property type="project" value="UniProtKB-KW"/>
</dbReference>
<dbReference type="InterPro" id="IPR016071">
    <property type="entry name" value="Staphylococal_nuclease_OB-fold"/>
</dbReference>
<gene>
    <name evidence="5" type="ORF">SAE01_42890</name>
</gene>
<organism evidence="5 6">
    <name type="scientific">Segetibacter aerophilus</name>
    <dbReference type="NCBI Taxonomy" id="670293"/>
    <lineage>
        <taxon>Bacteria</taxon>
        <taxon>Pseudomonadati</taxon>
        <taxon>Bacteroidota</taxon>
        <taxon>Chitinophagia</taxon>
        <taxon>Chitinophagales</taxon>
        <taxon>Chitinophagaceae</taxon>
        <taxon>Segetibacter</taxon>
    </lineage>
</organism>
<proteinExistence type="predicted"/>
<dbReference type="Pfam" id="PF00565">
    <property type="entry name" value="SNase"/>
    <property type="match status" value="1"/>
</dbReference>
<comment type="caution">
    <text evidence="5">The sequence shown here is derived from an EMBL/GenBank/DDBJ whole genome shotgun (WGS) entry which is preliminary data.</text>
</comment>